<feature type="active site" description="Proton donor" evidence="15">
    <location>
        <position position="749"/>
    </location>
</feature>
<evidence type="ECO:0000256" key="3">
    <source>
        <dbReference type="ARBA" id="ARBA00009913"/>
    </source>
</evidence>
<feature type="binding site" evidence="15">
    <location>
        <position position="892"/>
    </location>
    <ligand>
        <name>substrate</name>
    </ligand>
</feature>
<evidence type="ECO:0000256" key="4">
    <source>
        <dbReference type="ARBA" id="ARBA00012756"/>
    </source>
</evidence>
<dbReference type="InterPro" id="IPR023933">
    <property type="entry name" value="Glyco_hydro_2_beta_Galsidase"/>
</dbReference>
<keyword evidence="8 15" id="KW-0460">Magnesium</keyword>
<dbReference type="InterPro" id="IPR013783">
    <property type="entry name" value="Ig-like_fold"/>
</dbReference>
<dbReference type="FunFam" id="2.70.98.10:FF:000006">
    <property type="entry name" value="Beta-galactosidase"/>
    <property type="match status" value="1"/>
</dbReference>
<dbReference type="FunFam" id="2.60.120.260:FF:000058">
    <property type="entry name" value="Beta-galactosidase"/>
    <property type="match status" value="1"/>
</dbReference>
<dbReference type="SUPFAM" id="SSF74650">
    <property type="entry name" value="Galactose mutarotase-like"/>
    <property type="match status" value="1"/>
</dbReference>
<dbReference type="EMBL" id="FRAB01000062">
    <property type="protein sequence ID" value="SHL12212.1"/>
    <property type="molecule type" value="Genomic_DNA"/>
</dbReference>
<keyword evidence="11" id="KW-0238">DNA-binding</keyword>
<dbReference type="InterPro" id="IPR006104">
    <property type="entry name" value="Glyco_hydro_2_N"/>
</dbReference>
<evidence type="ECO:0000256" key="2">
    <source>
        <dbReference type="ARBA" id="ARBA00007401"/>
    </source>
</evidence>
<evidence type="ECO:0000256" key="9">
    <source>
        <dbReference type="ARBA" id="ARBA00022908"/>
    </source>
</evidence>
<dbReference type="CDD" id="cd03767">
    <property type="entry name" value="SR_Res_par"/>
    <property type="match status" value="1"/>
</dbReference>
<dbReference type="InterPro" id="IPR023232">
    <property type="entry name" value="Glyco_hydro_2_AS"/>
</dbReference>
<dbReference type="Pfam" id="PF16353">
    <property type="entry name" value="LacZ_4"/>
    <property type="match status" value="1"/>
</dbReference>
<evidence type="ECO:0000256" key="1">
    <source>
        <dbReference type="ARBA" id="ARBA00001412"/>
    </source>
</evidence>
<comment type="similarity">
    <text evidence="3">Belongs to the site-specific recombinase resolvase family.</text>
</comment>
<dbReference type="PRINTS" id="PR00132">
    <property type="entry name" value="GLHYDRLASE2"/>
</dbReference>
<dbReference type="InterPro" id="IPR006120">
    <property type="entry name" value="Resolvase_HTH_dom"/>
</dbReference>
<dbReference type="STRING" id="169427.SAMN05192548_106231"/>
<dbReference type="InterPro" id="IPR006102">
    <property type="entry name" value="Ig-like_GH2"/>
</dbReference>
<dbReference type="SUPFAM" id="SSF49303">
    <property type="entry name" value="beta-Galactosidase/glucuronidase domain"/>
    <property type="match status" value="2"/>
</dbReference>
<dbReference type="PROSITE" id="PS00719">
    <property type="entry name" value="GLYCOSYL_HYDROL_F2_1"/>
    <property type="match status" value="1"/>
</dbReference>
<evidence type="ECO:0000313" key="18">
    <source>
        <dbReference type="EMBL" id="SHL12212.1"/>
    </source>
</evidence>
<feature type="binding site" evidence="15">
    <location>
        <position position="489"/>
    </location>
    <ligand>
        <name>substrate</name>
    </ligand>
</feature>
<dbReference type="InterPro" id="IPR006119">
    <property type="entry name" value="Resolv_N"/>
</dbReference>
<dbReference type="InterPro" id="IPR004199">
    <property type="entry name" value="B-gal_small/dom_5"/>
</dbReference>
<dbReference type="FunFam" id="2.60.40.10:FF:000850">
    <property type="entry name" value="Beta-galactosidase"/>
    <property type="match status" value="1"/>
</dbReference>
<feature type="binding site" evidence="15">
    <location>
        <begin position="825"/>
        <end position="828"/>
    </location>
    <ligand>
        <name>substrate</name>
    </ligand>
</feature>
<feature type="binding site" evidence="15">
    <location>
        <position position="704"/>
    </location>
    <ligand>
        <name>Mg(2+)</name>
        <dbReference type="ChEBI" id="CHEBI:18420"/>
        <label>1</label>
    </ligand>
</feature>
<dbReference type="PROSITE" id="PS51736">
    <property type="entry name" value="RECOMBINASES_3"/>
    <property type="match status" value="1"/>
</dbReference>
<evidence type="ECO:0000256" key="6">
    <source>
        <dbReference type="ARBA" id="ARBA00022723"/>
    </source>
</evidence>
<gene>
    <name evidence="15" type="primary">lacZ</name>
    <name evidence="18" type="ORF">SAMN05192548_106231</name>
</gene>
<dbReference type="InterPro" id="IPR014718">
    <property type="entry name" value="GH-type_carb-bd"/>
</dbReference>
<dbReference type="InterPro" id="IPR006103">
    <property type="entry name" value="Glyco_hydro_2_cat"/>
</dbReference>
<evidence type="ECO:0000256" key="5">
    <source>
        <dbReference type="ARBA" id="ARBA00013303"/>
    </source>
</evidence>
<proteinExistence type="inferred from homology"/>
<dbReference type="InterPro" id="IPR032312">
    <property type="entry name" value="LacZ_4"/>
</dbReference>
<reference evidence="18 19" key="1">
    <citation type="submission" date="2016-11" db="EMBL/GenBank/DDBJ databases">
        <authorList>
            <person name="Jaros S."/>
            <person name="Januszkiewicz K."/>
            <person name="Wedrychowicz H."/>
        </authorList>
    </citation>
    <scope>NUCLEOTIDE SEQUENCE [LARGE SCALE GENOMIC DNA]</scope>
    <source>
        <strain evidence="18 19">LMG 20594</strain>
    </source>
</reference>
<dbReference type="GO" id="GO:0005990">
    <property type="term" value="P:lactose catabolic process"/>
    <property type="evidence" value="ECO:0007669"/>
    <property type="project" value="TreeGrafter"/>
</dbReference>
<dbReference type="InterPro" id="IPR017853">
    <property type="entry name" value="GH"/>
</dbReference>
<feature type="binding site" evidence="15">
    <location>
        <position position="749"/>
    </location>
    <ligand>
        <name>substrate</name>
    </ligand>
</feature>
<protein>
    <recommendedName>
        <fullName evidence="5 15">Beta-galactosidase</fullName>
        <shortName evidence="15">Beta-gal</shortName>
        <ecNumber evidence="4 15">3.2.1.23</ecNumber>
    </recommendedName>
    <alternativeName>
        <fullName evidence="14 15">Lactase</fullName>
    </alternativeName>
</protein>
<comment type="subunit">
    <text evidence="15">Homotetramer.</text>
</comment>
<dbReference type="Pfam" id="PF02929">
    <property type="entry name" value="Bgal_small_N"/>
    <property type="match status" value="1"/>
</dbReference>
<feature type="binding site" evidence="15">
    <location>
        <position position="489"/>
    </location>
    <ligand>
        <name>Na(+)</name>
        <dbReference type="ChEBI" id="CHEBI:29101"/>
    </ligand>
</feature>
<dbReference type="FunFam" id="3.20.20.80:FF:000018">
    <property type="entry name" value="Beta-galactosidase"/>
    <property type="match status" value="1"/>
</dbReference>
<feature type="active site" description="O-(5'-phospho-DNA)-serine intermediate" evidence="16">
    <location>
        <position position="88"/>
    </location>
</feature>
<dbReference type="PROSITE" id="PS00608">
    <property type="entry name" value="GLYCOSYL_HYDROL_F2_2"/>
    <property type="match status" value="1"/>
</dbReference>
<feature type="binding site" evidence="15">
    <location>
        <position position="706"/>
    </location>
    <ligand>
        <name>Mg(2+)</name>
        <dbReference type="ChEBI" id="CHEBI:18420"/>
        <label>1</label>
    </ligand>
</feature>
<sequence length="1311" mass="147790">MTSRNGYFPGKTKAKRSAIITPRTAQETQIAAMPRQSRAARQALAKTPPLRVGGDGLVEGADRIMRTPTEHQAAGVAFKVARIYLRVSTDEQDLTRQAAIVESTRAAGFYVAGIYREKASGARADRAELLRMIGDLQPGEVVVAEKIDRISRLPLPEAERLVASIRAQGARLAVPGVVDLSDLAAEAKGVAKVVLESIQDMLLKLALQMARDDYEDRRERQRQGVELAKDAGRYTGRKANTKVHERIVALRSAGHSIPETARLAGCSESQVKRVWALHNHCLLIRSGRLGRIPGDPVVLQRRDWENPGVTQLNRLAAHPPFASWRNSEEARTDRPSQQLRSLNGEWRFAWFPAPEAVPESWLECDLPEADTVVVPSNWQMHGYDAPIYTNVTYPITVNPPFVPTENPTGCYSLTFNVDESWLQEGQTRIIFDGVNSAFHLWCNGRWVGYGQDSRLPSEFDLSAFLRAGENRLAVMVLRWSDGSYLEDQDMWRMSGIFRDVSLLHKPTTQISDFHVATRFNDDFSRAVLEAEVQMCGELRDYLRVTVSLWQGETQVASGTAPFGGEIIDERGGYADRVTLRLNVENPKLWSAEIPNLYRAVVELHTADGTLIEAEACDVGFREVRIENGLLLLNGKPLLIRGVNRHEHHPLHGQVMDEQTMVQDILLMKQNNFNAVRCSHYPNHPLWYTLCDRYGLYVVDEANIETHGMVPMNRLTDDPRWLPAMSERVTRMVQRDRNHPSVIIWSLGNESGHGANHDALYRWIKSVDPSRPVQYEGGGADTTATDIICPMYARVDEDQPFPAVPKWSIKKWLSLPGETRPLILCEYAHAMGNSLGGFAKYWQAFRQYPRLQGGFVWDWVDQSLIKYDENGNPWSAYGGDFGDTPNDRQFCMNGLVFADRTPHPALTEAKHQQQFFQFRLSGQTIEVTSEYLFRHSDNELLHWMVALDGKPLASGEVPLDVAPQGKQLIELPELPQPESAGQLWLTVRVVQPNATAWSEAGHISAWQQWRLAENLSVTLPAASHAIPHLTTSEMDFCIELGNKRWQFNRQSGFLSQMWIGDKKQLLTPLRDQFTRAPLDNDIGVSEATRIDPNAWVERWKAAGHYQAEAALLQCTADTLADAVLITTAHAWQHQGKTLFISRKTYRIDGSGQMAITVDVEVASDTPHPARIGLNCQLAQVAERVNWLGLGPQENYPDRLTAACFDRWDLPLSDMYTPYVFPSENGLRCGTRELNYGPHQWRGDFQFNISRYSQQQLMETSHRHLLHAEEGTWLNIDGFHMGIGGDDSWSPSVSAELQLSAGRYHYQLVWCQK</sequence>
<feature type="binding site" evidence="15">
    <location>
        <position position="885"/>
    </location>
    <ligand>
        <name>Mg(2+)</name>
        <dbReference type="ChEBI" id="CHEBI:18420"/>
        <label>2</label>
    </ligand>
</feature>
<keyword evidence="7 15" id="KW-0378">Hydrolase</keyword>
<dbReference type="Gene3D" id="3.20.20.80">
    <property type="entry name" value="Glycosidases"/>
    <property type="match status" value="1"/>
</dbReference>
<feature type="domain" description="Resolvase/invertase-type recombinase catalytic" evidence="17">
    <location>
        <begin position="80"/>
        <end position="224"/>
    </location>
</feature>
<dbReference type="Pfam" id="PF02836">
    <property type="entry name" value="Glyco_hydro_2_C"/>
    <property type="match status" value="1"/>
</dbReference>
<dbReference type="HAMAP" id="MF_01687">
    <property type="entry name" value="Beta_gal"/>
    <property type="match status" value="1"/>
</dbReference>
<dbReference type="PANTHER" id="PTHR46323:SF2">
    <property type="entry name" value="BETA-GALACTOSIDASE"/>
    <property type="match status" value="1"/>
</dbReference>
<accession>A0A1M6Y1U3</accession>
<comment type="cofactor">
    <cofactor evidence="15">
        <name>Mg(2+)</name>
        <dbReference type="ChEBI" id="CHEBI:18420"/>
    </cofactor>
    <text evidence="15">Binds 2 magnesium ions per monomer.</text>
</comment>
<keyword evidence="6 15" id="KW-0479">Metal-binding</keyword>
<dbReference type="PANTHER" id="PTHR46323">
    <property type="entry name" value="BETA-GALACTOSIDASE"/>
    <property type="match status" value="1"/>
</dbReference>
<keyword evidence="10 15" id="KW-0915">Sodium</keyword>
<evidence type="ECO:0000256" key="7">
    <source>
        <dbReference type="ARBA" id="ARBA00022801"/>
    </source>
</evidence>
<dbReference type="Pfam" id="PF02796">
    <property type="entry name" value="HTH_7"/>
    <property type="match status" value="1"/>
</dbReference>
<evidence type="ECO:0000256" key="8">
    <source>
        <dbReference type="ARBA" id="ARBA00022842"/>
    </source>
</evidence>
<evidence type="ECO:0000256" key="16">
    <source>
        <dbReference type="PIRSR" id="PIRSR606118-50"/>
    </source>
</evidence>
<dbReference type="GO" id="GO:0003677">
    <property type="term" value="F:DNA binding"/>
    <property type="evidence" value="ECO:0007669"/>
    <property type="project" value="UniProtKB-KW"/>
</dbReference>
<dbReference type="Gene3D" id="3.40.50.1390">
    <property type="entry name" value="Resolvase, N-terminal catalytic domain"/>
    <property type="match status" value="1"/>
</dbReference>
<keyword evidence="12" id="KW-0233">DNA recombination</keyword>
<feature type="site" description="Transition state stabilizer" evidence="15">
    <location>
        <position position="645"/>
    </location>
</feature>
<evidence type="ECO:0000256" key="12">
    <source>
        <dbReference type="ARBA" id="ARBA00023172"/>
    </source>
</evidence>
<keyword evidence="13 15" id="KW-0326">Glycosidase</keyword>
<dbReference type="GO" id="GO:0030246">
    <property type="term" value="F:carbohydrate binding"/>
    <property type="evidence" value="ECO:0007669"/>
    <property type="project" value="InterPro"/>
</dbReference>
<dbReference type="InterPro" id="IPR036162">
    <property type="entry name" value="Resolvase-like_N_sf"/>
</dbReference>
<dbReference type="Pfam" id="PF00703">
    <property type="entry name" value="Glyco_hydro_2"/>
    <property type="match status" value="1"/>
</dbReference>
<dbReference type="GO" id="GO:0004565">
    <property type="term" value="F:beta-galactosidase activity"/>
    <property type="evidence" value="ECO:0007669"/>
    <property type="project" value="UniProtKB-EC"/>
</dbReference>
<dbReference type="EC" id="3.2.1.23" evidence="4 15"/>
<evidence type="ECO:0000256" key="13">
    <source>
        <dbReference type="ARBA" id="ARBA00023295"/>
    </source>
</evidence>
<feature type="binding site" evidence="15">
    <location>
        <position position="749"/>
    </location>
    <ligand>
        <name>Mg(2+)</name>
        <dbReference type="ChEBI" id="CHEBI:18420"/>
        <label>1</label>
    </ligand>
</feature>
<dbReference type="Proteomes" id="UP000184395">
    <property type="component" value="Unassembled WGS sequence"/>
</dbReference>
<dbReference type="SMR" id="A0A1M6Y1U3"/>
<dbReference type="GO" id="GO:0015074">
    <property type="term" value="P:DNA integration"/>
    <property type="evidence" value="ECO:0007669"/>
    <property type="project" value="UniProtKB-KW"/>
</dbReference>
<dbReference type="FunFam" id="2.60.40.10:FF:000680">
    <property type="entry name" value="Beta-galactosidase"/>
    <property type="match status" value="1"/>
</dbReference>
<evidence type="ECO:0000256" key="10">
    <source>
        <dbReference type="ARBA" id="ARBA00023053"/>
    </source>
</evidence>
<comment type="similarity">
    <text evidence="2 15">Belongs to the glycosyl hydrolase 2 family.</text>
</comment>
<feature type="binding site" evidence="15">
    <location>
        <position position="1287"/>
    </location>
    <ligand>
        <name>substrate</name>
    </ligand>
</feature>
<feature type="binding site" evidence="15">
    <location>
        <position position="889"/>
    </location>
    <ligand>
        <name>Na(+)</name>
        <dbReference type="ChEBI" id="CHEBI:29101"/>
    </ligand>
</feature>
<dbReference type="Gene3D" id="2.60.40.10">
    <property type="entry name" value="Immunoglobulins"/>
    <property type="match status" value="2"/>
</dbReference>
<dbReference type="SUPFAM" id="SSF49785">
    <property type="entry name" value="Galactose-binding domain-like"/>
    <property type="match status" value="1"/>
</dbReference>
<dbReference type="SMART" id="SM01038">
    <property type="entry name" value="Bgal_small_N"/>
    <property type="match status" value="1"/>
</dbReference>
<evidence type="ECO:0000259" key="17">
    <source>
        <dbReference type="PROSITE" id="PS51736"/>
    </source>
</evidence>
<feature type="site" description="Transition state stabilizer" evidence="15">
    <location>
        <position position="679"/>
    </location>
</feature>
<evidence type="ECO:0000256" key="15">
    <source>
        <dbReference type="HAMAP-Rule" id="MF_01687"/>
    </source>
</evidence>
<dbReference type="SUPFAM" id="SSF53041">
    <property type="entry name" value="Resolvase-like"/>
    <property type="match status" value="1"/>
</dbReference>
<dbReference type="GO" id="GO:0009341">
    <property type="term" value="C:beta-galactosidase complex"/>
    <property type="evidence" value="ECO:0007669"/>
    <property type="project" value="InterPro"/>
</dbReference>
<dbReference type="InterPro" id="IPR023230">
    <property type="entry name" value="Glyco_hydro_2_CS"/>
</dbReference>
<dbReference type="InterPro" id="IPR050347">
    <property type="entry name" value="Bact_Beta-galactosidase"/>
</dbReference>
<dbReference type="OrthoDB" id="8585334at2"/>
<dbReference type="Pfam" id="PF00239">
    <property type="entry name" value="Resolvase"/>
    <property type="match status" value="1"/>
</dbReference>
<feature type="active site" description="Nucleophile" evidence="15">
    <location>
        <position position="825"/>
    </location>
</feature>
<dbReference type="GO" id="GO:0000287">
    <property type="term" value="F:magnesium ion binding"/>
    <property type="evidence" value="ECO:0007669"/>
    <property type="project" value="UniProtKB-UniRule"/>
</dbReference>
<dbReference type="InterPro" id="IPR006118">
    <property type="entry name" value="Recombinase_CS"/>
</dbReference>
<dbReference type="PROSITE" id="PS00398">
    <property type="entry name" value="RECOMBINASES_2"/>
    <property type="match status" value="1"/>
</dbReference>
<organism evidence="18 19">
    <name type="scientific">Paraburkholderia terricola</name>
    <dbReference type="NCBI Taxonomy" id="169427"/>
    <lineage>
        <taxon>Bacteria</taxon>
        <taxon>Pseudomonadati</taxon>
        <taxon>Pseudomonadota</taxon>
        <taxon>Betaproteobacteria</taxon>
        <taxon>Burkholderiales</taxon>
        <taxon>Burkholderiaceae</taxon>
        <taxon>Paraburkholderia</taxon>
    </lineage>
</organism>
<dbReference type="InterPro" id="IPR008979">
    <property type="entry name" value="Galactose-bd-like_sf"/>
</dbReference>
<evidence type="ECO:0000256" key="14">
    <source>
        <dbReference type="ARBA" id="ARBA00032230"/>
    </source>
</evidence>
<evidence type="ECO:0000256" key="11">
    <source>
        <dbReference type="ARBA" id="ARBA00023125"/>
    </source>
</evidence>
<dbReference type="NCBIfam" id="NF007074">
    <property type="entry name" value="PRK09525.1"/>
    <property type="match status" value="1"/>
</dbReference>
<comment type="catalytic activity">
    <reaction evidence="1 15">
        <text>Hydrolysis of terminal non-reducing beta-D-galactose residues in beta-D-galactosides.</text>
        <dbReference type="EC" id="3.2.1.23"/>
    </reaction>
</comment>
<dbReference type="Pfam" id="PF02837">
    <property type="entry name" value="Glyco_hydro_2_N"/>
    <property type="match status" value="1"/>
</dbReference>
<keyword evidence="9" id="KW-0229">DNA integration</keyword>
<dbReference type="InterPro" id="IPR006101">
    <property type="entry name" value="Glyco_hydro_2"/>
</dbReference>
<dbReference type="InterPro" id="IPR011013">
    <property type="entry name" value="Gal_mutarotase_sf_dom"/>
</dbReference>
<feature type="binding site" evidence="15">
    <location>
        <position position="892"/>
    </location>
    <ligand>
        <name>Na(+)</name>
        <dbReference type="ChEBI" id="CHEBI:29101"/>
    </ligand>
</feature>
<dbReference type="Gene3D" id="2.70.98.10">
    <property type="match status" value="1"/>
</dbReference>
<dbReference type="SUPFAM" id="SSF51445">
    <property type="entry name" value="(Trans)glycosidases"/>
    <property type="match status" value="1"/>
</dbReference>
<comment type="cofactor">
    <cofactor evidence="15">
        <name>Na(+)</name>
        <dbReference type="ChEBI" id="CHEBI:29101"/>
    </cofactor>
    <text evidence="15">Binds 1 sodium ion per monomer.</text>
</comment>
<feature type="binding site" evidence="15">
    <location>
        <position position="390"/>
    </location>
    <ligand>
        <name>substrate</name>
    </ligand>
</feature>
<dbReference type="GO" id="GO:0000150">
    <property type="term" value="F:DNA strand exchange activity"/>
    <property type="evidence" value="ECO:0007669"/>
    <property type="project" value="InterPro"/>
</dbReference>
<evidence type="ECO:0000313" key="19">
    <source>
        <dbReference type="Proteomes" id="UP000184395"/>
    </source>
</evidence>
<dbReference type="InterPro" id="IPR036156">
    <property type="entry name" value="Beta-gal/glucu_dom_sf"/>
</dbReference>
<dbReference type="SMART" id="SM00857">
    <property type="entry name" value="Resolvase"/>
    <property type="match status" value="1"/>
</dbReference>
<name>A0A1M6Y1U3_9BURK</name>
<dbReference type="Gene3D" id="2.60.120.260">
    <property type="entry name" value="Galactose-binding domain-like"/>
    <property type="match status" value="1"/>
</dbReference>